<gene>
    <name evidence="1" type="ORF">GPX89_01110</name>
</gene>
<dbReference type="EMBL" id="WRPP01000001">
    <property type="protein sequence ID" value="MVU75841.1"/>
    <property type="molecule type" value="Genomic_DNA"/>
</dbReference>
<dbReference type="InterPro" id="IPR009050">
    <property type="entry name" value="Globin-like_sf"/>
</dbReference>
<dbReference type="Proteomes" id="UP000466794">
    <property type="component" value="Unassembled WGS sequence"/>
</dbReference>
<comment type="caution">
    <text evidence="1">The sequence shown here is derived from an EMBL/GenBank/DDBJ whole genome shotgun (WGS) entry which is preliminary data.</text>
</comment>
<dbReference type="Gene3D" id="1.10.490.10">
    <property type="entry name" value="Globins"/>
    <property type="match status" value="1"/>
</dbReference>
<evidence type="ECO:0000313" key="1">
    <source>
        <dbReference type="EMBL" id="MVU75841.1"/>
    </source>
</evidence>
<accession>A0A7K1UNE7</accession>
<reference evidence="1 2" key="1">
    <citation type="submission" date="2019-12" db="EMBL/GenBank/DDBJ databases">
        <title>Nocardia sp. nov. ET3-3 isolated from soil.</title>
        <authorList>
            <person name="Kanchanasin P."/>
            <person name="Tanasupawat S."/>
            <person name="Yuki M."/>
            <person name="Kudo T."/>
        </authorList>
    </citation>
    <scope>NUCLEOTIDE SEQUENCE [LARGE SCALE GENOMIC DNA]</scope>
    <source>
        <strain evidence="1 2">ET3-3</strain>
    </source>
</reference>
<dbReference type="SUPFAM" id="SSF46458">
    <property type="entry name" value="Globin-like"/>
    <property type="match status" value="1"/>
</dbReference>
<dbReference type="CDD" id="cd08916">
    <property type="entry name" value="TrHb3_P"/>
    <property type="match status" value="1"/>
</dbReference>
<organism evidence="1 2">
    <name type="scientific">Nocardia terrae</name>
    <dbReference type="NCBI Taxonomy" id="2675851"/>
    <lineage>
        <taxon>Bacteria</taxon>
        <taxon>Bacillati</taxon>
        <taxon>Actinomycetota</taxon>
        <taxon>Actinomycetes</taxon>
        <taxon>Mycobacteriales</taxon>
        <taxon>Nocardiaceae</taxon>
        <taxon>Nocardia</taxon>
    </lineage>
</organism>
<dbReference type="AlphaFoldDB" id="A0A7K1UNE7"/>
<name>A0A7K1UNE7_9NOCA</name>
<dbReference type="RefSeq" id="WP_157354626.1">
    <property type="nucleotide sequence ID" value="NZ_WRPP01000001.1"/>
</dbReference>
<dbReference type="InterPro" id="IPR012292">
    <property type="entry name" value="Globin/Proto"/>
</dbReference>
<evidence type="ECO:0000313" key="2">
    <source>
        <dbReference type="Proteomes" id="UP000466794"/>
    </source>
</evidence>
<protein>
    <submittedName>
        <fullName evidence="1">Hemoglobin</fullName>
    </submittedName>
</protein>
<sequence length="163" mass="17798">MGDRRDIRGRADLDELLRRFYVEAFADPLIGPFFTEIAGTDLDVHLPRIGDFWERALFRTAEYKRNAMAPHAALHAARALTAEDFGRWVQLWHAAVDGRYAGPNADRAKAQGERIAVSMSKRMTGADGSATTEGPGFVPLAALRLRAACAPPAGRSAGPAPRR</sequence>
<keyword evidence="2" id="KW-1185">Reference proteome</keyword>
<dbReference type="GO" id="GO:0019825">
    <property type="term" value="F:oxygen binding"/>
    <property type="evidence" value="ECO:0007669"/>
    <property type="project" value="InterPro"/>
</dbReference>
<proteinExistence type="predicted"/>
<dbReference type="GO" id="GO:0020037">
    <property type="term" value="F:heme binding"/>
    <property type="evidence" value="ECO:0007669"/>
    <property type="project" value="InterPro"/>
</dbReference>